<evidence type="ECO:0000313" key="8">
    <source>
        <dbReference type="Proteomes" id="UP000032232"/>
    </source>
</evidence>
<dbReference type="GO" id="GO:0000908">
    <property type="term" value="F:taurine dioxygenase activity"/>
    <property type="evidence" value="ECO:0007669"/>
    <property type="project" value="UniProtKB-EC"/>
</dbReference>
<dbReference type="EMBL" id="JYFE01000034">
    <property type="protein sequence ID" value="KIT16433.1"/>
    <property type="molecule type" value="Genomic_DNA"/>
</dbReference>
<gene>
    <name evidence="7" type="primary">tauD</name>
    <name evidence="7" type="ORF">jaqu_18200</name>
</gene>
<comment type="similarity">
    <text evidence="1">Belongs to the TfdA dioxygenase family.</text>
</comment>
<keyword evidence="8" id="KW-1185">Reference proteome</keyword>
<dbReference type="RefSeq" id="WP_043918647.1">
    <property type="nucleotide sequence ID" value="NZ_FZPF01000003.1"/>
</dbReference>
<dbReference type="GO" id="GO:0046872">
    <property type="term" value="F:metal ion binding"/>
    <property type="evidence" value="ECO:0007669"/>
    <property type="project" value="UniProtKB-KW"/>
</dbReference>
<accession>A0A0D1D954</accession>
<protein>
    <submittedName>
        <fullName evidence="7">TauD protein</fullName>
        <ecNumber evidence="7">1.14.11.17</ecNumber>
    </submittedName>
</protein>
<evidence type="ECO:0000256" key="3">
    <source>
        <dbReference type="ARBA" id="ARBA00022964"/>
    </source>
</evidence>
<keyword evidence="2" id="KW-0479">Metal-binding</keyword>
<dbReference type="PANTHER" id="PTHR30468:SF1">
    <property type="entry name" value="ALPHA-KETOGLUTARATE-DEPENDENT SULFONATE DIOXYGENASE"/>
    <property type="match status" value="1"/>
</dbReference>
<reference evidence="7 8" key="1">
    <citation type="submission" date="2015-02" db="EMBL/GenBank/DDBJ databases">
        <title>Genome Sequence of Jannaschia aquimarina DSM28248, a member of the Roseobacter clade.</title>
        <authorList>
            <person name="Voget S."/>
            <person name="Daniel R."/>
        </authorList>
    </citation>
    <scope>NUCLEOTIDE SEQUENCE [LARGE SCALE GENOMIC DNA]</scope>
    <source>
        <strain evidence="7 8">GSW-M26</strain>
    </source>
</reference>
<evidence type="ECO:0000313" key="7">
    <source>
        <dbReference type="EMBL" id="KIT16433.1"/>
    </source>
</evidence>
<evidence type="ECO:0000256" key="2">
    <source>
        <dbReference type="ARBA" id="ARBA00022723"/>
    </source>
</evidence>
<keyword evidence="5" id="KW-0408">Iron</keyword>
<name>A0A0D1D954_9RHOB</name>
<evidence type="ECO:0000259" key="6">
    <source>
        <dbReference type="Pfam" id="PF02668"/>
    </source>
</evidence>
<dbReference type="GO" id="GO:0005737">
    <property type="term" value="C:cytoplasm"/>
    <property type="evidence" value="ECO:0007669"/>
    <property type="project" value="TreeGrafter"/>
</dbReference>
<sequence length="247" mass="27351">MSWHAARCGLDAEEVRRALGETGVVVIEGTGLSDTAFADFLEELGEMTFTAGETPLDHEPRLNFVSNVGRTKPPRSVFHTDTSYVRQPPAFTALKAERIPDQGGETVFANQFDAYERLSPDLKLRLRGARVLHRVTGVDPGEGQETESWHPLFRRHPVSGRTALFLSTPERCVALELADGSRADDLIATLFEHSTDPSREWRHAWRPGDILIWDNRCTLHKGDHSAVVGDRVLHRGMVAGEAPLPAA</sequence>
<feature type="domain" description="TauD/TfdA-like" evidence="6">
    <location>
        <begin position="11"/>
        <end position="236"/>
    </location>
</feature>
<organism evidence="7 8">
    <name type="scientific">Jannaschia aquimarina</name>
    <dbReference type="NCBI Taxonomy" id="935700"/>
    <lineage>
        <taxon>Bacteria</taxon>
        <taxon>Pseudomonadati</taxon>
        <taxon>Pseudomonadota</taxon>
        <taxon>Alphaproteobacteria</taxon>
        <taxon>Rhodobacterales</taxon>
        <taxon>Roseobacteraceae</taxon>
        <taxon>Jannaschia</taxon>
    </lineage>
</organism>
<dbReference type="AlphaFoldDB" id="A0A0D1D954"/>
<dbReference type="Proteomes" id="UP000032232">
    <property type="component" value="Unassembled WGS sequence"/>
</dbReference>
<keyword evidence="4 7" id="KW-0560">Oxidoreductase</keyword>
<proteinExistence type="inferred from homology"/>
<dbReference type="InterPro" id="IPR003819">
    <property type="entry name" value="TauD/TfdA-like"/>
</dbReference>
<keyword evidence="3" id="KW-0223">Dioxygenase</keyword>
<dbReference type="Gene3D" id="3.60.130.10">
    <property type="entry name" value="Clavaminate synthase-like"/>
    <property type="match status" value="1"/>
</dbReference>
<dbReference type="Pfam" id="PF02668">
    <property type="entry name" value="TauD"/>
    <property type="match status" value="1"/>
</dbReference>
<dbReference type="EC" id="1.14.11.17" evidence="7"/>
<dbReference type="GO" id="GO:0006790">
    <property type="term" value="P:sulfur compound metabolic process"/>
    <property type="evidence" value="ECO:0007669"/>
    <property type="project" value="TreeGrafter"/>
</dbReference>
<dbReference type="InterPro" id="IPR051323">
    <property type="entry name" value="AtsK-like"/>
</dbReference>
<dbReference type="SUPFAM" id="SSF51197">
    <property type="entry name" value="Clavaminate synthase-like"/>
    <property type="match status" value="1"/>
</dbReference>
<dbReference type="PANTHER" id="PTHR30468">
    <property type="entry name" value="ALPHA-KETOGLUTARATE-DEPENDENT SULFONATE DIOXYGENASE"/>
    <property type="match status" value="1"/>
</dbReference>
<dbReference type="STRING" id="935700.jaqu_18200"/>
<evidence type="ECO:0000256" key="4">
    <source>
        <dbReference type="ARBA" id="ARBA00023002"/>
    </source>
</evidence>
<dbReference type="OrthoDB" id="7209371at2"/>
<evidence type="ECO:0000256" key="1">
    <source>
        <dbReference type="ARBA" id="ARBA00005896"/>
    </source>
</evidence>
<dbReference type="InterPro" id="IPR042098">
    <property type="entry name" value="TauD-like_sf"/>
</dbReference>
<dbReference type="PATRIC" id="fig|935700.4.peg.1888"/>
<evidence type="ECO:0000256" key="5">
    <source>
        <dbReference type="ARBA" id="ARBA00023004"/>
    </source>
</evidence>
<comment type="caution">
    <text evidence="7">The sequence shown here is derived from an EMBL/GenBank/DDBJ whole genome shotgun (WGS) entry which is preliminary data.</text>
</comment>